<protein>
    <submittedName>
        <fullName evidence="1">Uncharacterized protein</fullName>
    </submittedName>
</protein>
<dbReference type="Proteomes" id="UP001497700">
    <property type="component" value="Unassembled WGS sequence"/>
</dbReference>
<reference evidence="1 2" key="1">
    <citation type="journal article" date="2022" name="New Phytol.">
        <title>Ecological generalism drives hyperdiversity of secondary metabolite gene clusters in xylarialean endophytes.</title>
        <authorList>
            <person name="Franco M.E.E."/>
            <person name="Wisecaver J.H."/>
            <person name="Arnold A.E."/>
            <person name="Ju Y.M."/>
            <person name="Slot J.C."/>
            <person name="Ahrendt S."/>
            <person name="Moore L.P."/>
            <person name="Eastman K.E."/>
            <person name="Scott K."/>
            <person name="Konkel Z."/>
            <person name="Mondo S.J."/>
            <person name="Kuo A."/>
            <person name="Hayes R.D."/>
            <person name="Haridas S."/>
            <person name="Andreopoulos B."/>
            <person name="Riley R."/>
            <person name="LaButti K."/>
            <person name="Pangilinan J."/>
            <person name="Lipzen A."/>
            <person name="Amirebrahimi M."/>
            <person name="Yan J."/>
            <person name="Adam C."/>
            <person name="Keymanesh K."/>
            <person name="Ng V."/>
            <person name="Louie K."/>
            <person name="Northen T."/>
            <person name="Drula E."/>
            <person name="Henrissat B."/>
            <person name="Hsieh H.M."/>
            <person name="Youens-Clark K."/>
            <person name="Lutzoni F."/>
            <person name="Miadlikowska J."/>
            <person name="Eastwood D.C."/>
            <person name="Hamelin R.C."/>
            <person name="Grigoriev I.V."/>
            <person name="U'Ren J.M."/>
        </authorList>
    </citation>
    <scope>NUCLEOTIDE SEQUENCE [LARGE SCALE GENOMIC DNA]</scope>
    <source>
        <strain evidence="1 2">CBS 119005</strain>
    </source>
</reference>
<evidence type="ECO:0000313" key="1">
    <source>
        <dbReference type="EMBL" id="KAI4865723.1"/>
    </source>
</evidence>
<name>A0ACB9Z3B3_9PEZI</name>
<organism evidence="1 2">
    <name type="scientific">Hypoxylon rubiginosum</name>
    <dbReference type="NCBI Taxonomy" id="110542"/>
    <lineage>
        <taxon>Eukaryota</taxon>
        <taxon>Fungi</taxon>
        <taxon>Dikarya</taxon>
        <taxon>Ascomycota</taxon>
        <taxon>Pezizomycotina</taxon>
        <taxon>Sordariomycetes</taxon>
        <taxon>Xylariomycetidae</taxon>
        <taxon>Xylariales</taxon>
        <taxon>Hypoxylaceae</taxon>
        <taxon>Hypoxylon</taxon>
    </lineage>
</organism>
<gene>
    <name evidence="1" type="ORF">F4820DRAFT_282667</name>
</gene>
<keyword evidence="2" id="KW-1185">Reference proteome</keyword>
<evidence type="ECO:0000313" key="2">
    <source>
        <dbReference type="Proteomes" id="UP001497700"/>
    </source>
</evidence>
<accession>A0ACB9Z3B3</accession>
<proteinExistence type="predicted"/>
<comment type="caution">
    <text evidence="1">The sequence shown here is derived from an EMBL/GenBank/DDBJ whole genome shotgun (WGS) entry which is preliminary data.</text>
</comment>
<sequence>MAYEKYIARMTLRDADTGDTFPERHVLDLPSESSSPPSAHDRDETVNTTTVRFRRRPRRRSESIEGYEMRDRYWEAIDIIDRDLKDAAKAPAVWDYVYDPVCLPPSGGDKTLAIRRLGSLPIRRAWRRRNSRESPDLSSTHTVEAIMLYERGVILPEQSKCTNCRRGQGISPGCVVINREQKVQEHFTRTGDLQSTCSNCLYGGQADQCDARTSSPAPGQPSRTQTPSQIKQSFASNPDHLQVLDMVEKLLKSRDGHGKHDMVTRAKQIEIAALEIAQAAHEWGLGARDKRRKSADPPDCTN</sequence>
<dbReference type="EMBL" id="MU393468">
    <property type="protein sequence ID" value="KAI4865723.1"/>
    <property type="molecule type" value="Genomic_DNA"/>
</dbReference>